<proteinExistence type="predicted"/>
<dbReference type="KEGG" id="aac:Aaci_0482"/>
<gene>
    <name evidence="1" type="ordered locus">Aaci_0482</name>
</gene>
<reference evidence="1 2" key="2">
    <citation type="journal article" date="2010" name="Stand. Genomic Sci.">
        <title>Complete genome sequence of Alicyclobacillus acidocaldarius type strain (104-IA).</title>
        <authorList>
            <person name="Mavromatis K."/>
            <person name="Sikorski J."/>
            <person name="Lapidus A."/>
            <person name="Glavina Del Rio T."/>
            <person name="Copeland A."/>
            <person name="Tice H."/>
            <person name="Cheng J.F."/>
            <person name="Lucas S."/>
            <person name="Chen F."/>
            <person name="Nolan M."/>
            <person name="Bruce D."/>
            <person name="Goodwin L."/>
            <person name="Pitluck S."/>
            <person name="Ivanova N."/>
            <person name="Ovchinnikova G."/>
            <person name="Pati A."/>
            <person name="Chen A."/>
            <person name="Palaniappan K."/>
            <person name="Land M."/>
            <person name="Hauser L."/>
            <person name="Chang Y.J."/>
            <person name="Jeffries C.D."/>
            <person name="Chain P."/>
            <person name="Meincke L."/>
            <person name="Sims D."/>
            <person name="Chertkov O."/>
            <person name="Han C."/>
            <person name="Brettin T."/>
            <person name="Detter J.C."/>
            <person name="Wahrenburg C."/>
            <person name="Rohde M."/>
            <person name="Pukall R."/>
            <person name="Goker M."/>
            <person name="Bristow J."/>
            <person name="Eisen J.A."/>
            <person name="Markowitz V."/>
            <person name="Hugenholtz P."/>
            <person name="Klenk H.P."/>
            <person name="Kyrpides N.C."/>
        </authorList>
    </citation>
    <scope>NUCLEOTIDE SEQUENCE [LARGE SCALE GENOMIC DNA]</scope>
    <source>
        <strain evidence="2">ATCC 27009 / DSM 446 / BCRC 14685 / JCM 5260 / KCTC 1825 / NBRC 15652 / NCIMB 11725 / NRRL B-14509 / 104-IA</strain>
    </source>
</reference>
<evidence type="ECO:0000313" key="1">
    <source>
        <dbReference type="EMBL" id="ACV57540.1"/>
    </source>
</evidence>
<dbReference type="Pfam" id="PF14359">
    <property type="entry name" value="DUF4406"/>
    <property type="match status" value="1"/>
</dbReference>
<keyword evidence="2" id="KW-1185">Reference proteome</keyword>
<dbReference type="Gene3D" id="3.40.50.10400">
    <property type="entry name" value="Hypothetical protein PA1492"/>
    <property type="match status" value="1"/>
</dbReference>
<sequence length="129" mass="14594">MNRVALKNLETLKRDGRWYLAGPMSGYPDFNRPAFHEAAARLRAQGLIVVNPAEIRGDEDCEWDDWMRAALHCLLGCHAVVFLPGWEFSRGAQLEYMVATGLEMPVFEYRDGEITPLVVQTARRSGGIR</sequence>
<dbReference type="InterPro" id="IPR025518">
    <property type="entry name" value="DUF4406"/>
</dbReference>
<evidence type="ECO:0008006" key="3">
    <source>
        <dbReference type="Google" id="ProtNLM"/>
    </source>
</evidence>
<dbReference type="eggNOG" id="ENOG50330UW">
    <property type="taxonomic scope" value="Bacteria"/>
</dbReference>
<organism evidence="1 2">
    <name type="scientific">Alicyclobacillus acidocaldarius subsp. acidocaldarius (strain ATCC 27009 / DSM 446 / BCRC 14685 / JCM 5260 / KCTC 1825 / NBRC 15652 / NCIMB 11725 / NRRL B-14509 / 104-IA)</name>
    <name type="common">Bacillus acidocaldarius</name>
    <dbReference type="NCBI Taxonomy" id="521098"/>
    <lineage>
        <taxon>Bacteria</taxon>
        <taxon>Bacillati</taxon>
        <taxon>Bacillota</taxon>
        <taxon>Bacilli</taxon>
        <taxon>Bacillales</taxon>
        <taxon>Alicyclobacillaceae</taxon>
        <taxon>Alicyclobacillus</taxon>
    </lineage>
</organism>
<dbReference type="EMBL" id="CP001727">
    <property type="protein sequence ID" value="ACV57540.1"/>
    <property type="molecule type" value="Genomic_DNA"/>
</dbReference>
<reference evidence="2" key="1">
    <citation type="submission" date="2009-09" db="EMBL/GenBank/DDBJ databases">
        <title>The complete chromosome of Alicyclobacillus acidocaldarius subsp. acidocaldarius DSM 446.</title>
        <authorList>
            <consortium name="US DOE Joint Genome Institute (JGI-PGF)"/>
            <person name="Lucas S."/>
            <person name="Copeland A."/>
            <person name="Lapidus A."/>
            <person name="Glavina del Rio T."/>
            <person name="Dalin E."/>
            <person name="Tice H."/>
            <person name="Bruce D."/>
            <person name="Goodwin L."/>
            <person name="Pitluck S."/>
            <person name="Kyrpides N."/>
            <person name="Mavromatis K."/>
            <person name="Ivanova N."/>
            <person name="Ovchinnikova G."/>
            <person name="Chertkov O."/>
            <person name="Sims D."/>
            <person name="Brettin T."/>
            <person name="Detter J.C."/>
            <person name="Han C."/>
            <person name="Larimer F."/>
            <person name="Land M."/>
            <person name="Hauser L."/>
            <person name="Markowitz V."/>
            <person name="Cheng J.-F."/>
            <person name="Hugenholtz P."/>
            <person name="Woyke T."/>
            <person name="Wu D."/>
            <person name="Pukall R."/>
            <person name="Klenk H.-P."/>
            <person name="Eisen J.A."/>
        </authorList>
    </citation>
    <scope>NUCLEOTIDE SEQUENCE [LARGE SCALE GENOMIC DNA]</scope>
    <source>
        <strain evidence="2">ATCC 27009 / DSM 446 / BCRC 14685 / JCM 5260 / KCTC 1825 / NBRC 15652 / NCIMB 11725 / NRRL B-14509 / 104-IA</strain>
    </source>
</reference>
<evidence type="ECO:0000313" key="2">
    <source>
        <dbReference type="Proteomes" id="UP000001917"/>
    </source>
</evidence>
<protein>
    <recommendedName>
        <fullName evidence="3">DUF4406 domain-containing protein</fullName>
    </recommendedName>
</protein>
<dbReference type="SUPFAM" id="SSF52309">
    <property type="entry name" value="N-(deoxy)ribosyltransferase-like"/>
    <property type="match status" value="1"/>
</dbReference>
<dbReference type="STRING" id="521098.Aaci_0482"/>
<dbReference type="RefSeq" id="WP_012809906.1">
    <property type="nucleotide sequence ID" value="NC_013205.1"/>
</dbReference>
<dbReference type="AlphaFoldDB" id="C8WSN4"/>
<dbReference type="Proteomes" id="UP000001917">
    <property type="component" value="Chromosome"/>
</dbReference>
<accession>C8WSN4</accession>
<dbReference type="HOGENOM" id="CLU_1968909_0_0_9"/>
<name>C8WSN4_ALIAD</name>